<evidence type="ECO:0000259" key="14">
    <source>
        <dbReference type="Pfam" id="PF18296"/>
    </source>
</evidence>
<dbReference type="Proteomes" id="UP000193498">
    <property type="component" value="Unassembled WGS sequence"/>
</dbReference>
<dbReference type="GO" id="GO:0016592">
    <property type="term" value="C:mediator complex"/>
    <property type="evidence" value="ECO:0007669"/>
    <property type="project" value="InterPro"/>
</dbReference>
<evidence type="ECO:0000259" key="13">
    <source>
        <dbReference type="Pfam" id="PF06333"/>
    </source>
</evidence>
<keyword evidence="4 11" id="KW-0678">Repressor</keyword>
<dbReference type="STRING" id="1314790.A0A1Y1Y541"/>
<comment type="caution">
    <text evidence="15">The sequence shown here is derived from an EMBL/GenBank/DDBJ whole genome shotgun (WGS) entry which is preliminary data.</text>
</comment>
<gene>
    <name evidence="15" type="ORF">K493DRAFT_41414</name>
</gene>
<dbReference type="GO" id="GO:0045944">
    <property type="term" value="P:positive regulation of transcription by RNA polymerase II"/>
    <property type="evidence" value="ECO:0007669"/>
    <property type="project" value="TreeGrafter"/>
</dbReference>
<name>A0A1Y1Y541_9FUNG</name>
<evidence type="ECO:0000313" key="15">
    <source>
        <dbReference type="EMBL" id="ORX92724.1"/>
    </source>
</evidence>
<evidence type="ECO:0000256" key="5">
    <source>
        <dbReference type="ARBA" id="ARBA00023015"/>
    </source>
</evidence>
<evidence type="ECO:0000256" key="11">
    <source>
        <dbReference type="RuleBase" id="RU364134"/>
    </source>
</evidence>
<evidence type="ECO:0000256" key="12">
    <source>
        <dbReference type="SAM" id="MobiDB-lite"/>
    </source>
</evidence>
<comment type="subunit">
    <text evidence="11">Component of the SRB8-11 complex, which itself associates with the Mediator complex.</text>
</comment>
<dbReference type="GO" id="GO:0003713">
    <property type="term" value="F:transcription coactivator activity"/>
    <property type="evidence" value="ECO:0007669"/>
    <property type="project" value="TreeGrafter"/>
</dbReference>
<protein>
    <recommendedName>
        <fullName evidence="3 11">Mediator of RNA polymerase II transcription subunit 13</fullName>
    </recommendedName>
    <alternativeName>
        <fullName evidence="10 11">Mediator complex subunit 13</fullName>
    </alternativeName>
</protein>
<evidence type="ECO:0000256" key="6">
    <source>
        <dbReference type="ARBA" id="ARBA00023159"/>
    </source>
</evidence>
<evidence type="ECO:0000256" key="4">
    <source>
        <dbReference type="ARBA" id="ARBA00022491"/>
    </source>
</evidence>
<evidence type="ECO:0000256" key="1">
    <source>
        <dbReference type="ARBA" id="ARBA00004123"/>
    </source>
</evidence>
<proteinExistence type="inferred from homology"/>
<evidence type="ECO:0000256" key="7">
    <source>
        <dbReference type="ARBA" id="ARBA00023163"/>
    </source>
</evidence>
<dbReference type="Pfam" id="PF18296">
    <property type="entry name" value="MID_MedPIWI"/>
    <property type="match status" value="1"/>
</dbReference>
<dbReference type="PANTHER" id="PTHR48249">
    <property type="entry name" value="MEDIATOR OF RNA POLYMERASE II TRANSCRIPTION SUBUNIT 13"/>
    <property type="match status" value="1"/>
</dbReference>
<dbReference type="Pfam" id="PF06333">
    <property type="entry name" value="Med13_C"/>
    <property type="match status" value="1"/>
</dbReference>
<sequence>MRQTPIDMVAENGLSSDLNTFPGMLDMDPMMMDTMMMSSYGYSDLDNMMVTDDDFNFFDEPKLPTQPTSNNMMMSTGFDTLDLFNNNPNPPAVPLVNHDPSIEPNCEVKASDSPALLIKDESISADVAITPTLACKTPIGEAAENAAEPISASEPVVKREPMEKSDVLVVDDISYESYDPHLPPDYLPIKGINFDVNKYREGGRFGFRPCRRVRMRRTIYTANFHPRIRRLAYLKAKKKTLVKAGVNSMSNYQIGAGVKNPTDPQPLTVSDSSSSGSSSDSSSSEDESSDEGAISSDDDGGIPVKSYRTVNSARYMMLMDRFQPRANELLSGLNYPKNGKSEDMKFNLNWSLIFGILEENEPRGQTTLVATPNEFRYALSDGLVLNKFQYLLAVERLCQQATLGNYPFGGGIIDFTSNGGEVIDGESTMLIAERYNHISRTLSKDLSKHNTSSEALPDSVLRAVPFLKKVLGGMFTYTNETSQQEMLALRGPLSVQQYLGLYDVHQTQAKYGKYQVKKRKSQEPVLDPLTSPDVIVKHGGECIQASPVILRFWEKMNLEPYGGKKKISWFTIFPEGPAMERSAQWFFTQLGVIYEASSLGRHYPGHLDGLRGGMISAPFSDGPGNRRLSGYLAACRNLGHGLKLNGPQDSPFIVIYLVNPFSEPSSYFELCHIFNELAAQCSGVPGLIDQLVLQIIPAEHILRASSFGGYQRFGLKEVAFSVYNRCRQYLNRPVNPMANPAAVPKTRVFLPAYTLAKITPPTVNYSFKPIVNTRHTLMDRERDLHVAYSFSFDQKWMFAVWTDGQGGLLEHATYELADRKSFSAALRRLWQTTCGMISDNGMIWTVHIGRLGLIPHFELTGKNSSEQNLV</sequence>
<evidence type="ECO:0000256" key="8">
    <source>
        <dbReference type="ARBA" id="ARBA00023242"/>
    </source>
</evidence>
<dbReference type="InterPro" id="IPR009401">
    <property type="entry name" value="Med13_C"/>
</dbReference>
<dbReference type="EMBL" id="MCFE01000262">
    <property type="protein sequence ID" value="ORX92724.1"/>
    <property type="molecule type" value="Genomic_DNA"/>
</dbReference>
<reference evidence="15 16" key="1">
    <citation type="submission" date="2016-07" db="EMBL/GenBank/DDBJ databases">
        <title>Pervasive Adenine N6-methylation of Active Genes in Fungi.</title>
        <authorList>
            <consortium name="DOE Joint Genome Institute"/>
            <person name="Mondo S.J."/>
            <person name="Dannebaum R.O."/>
            <person name="Kuo R.C."/>
            <person name="Labutti K."/>
            <person name="Haridas S."/>
            <person name="Kuo A."/>
            <person name="Salamov A."/>
            <person name="Ahrendt S.R."/>
            <person name="Lipzen A."/>
            <person name="Sullivan W."/>
            <person name="Andreopoulos W.B."/>
            <person name="Clum A."/>
            <person name="Lindquist E."/>
            <person name="Daum C."/>
            <person name="Ramamoorthy G.K."/>
            <person name="Gryganskyi A."/>
            <person name="Culley D."/>
            <person name="Magnuson J.K."/>
            <person name="James T.Y."/>
            <person name="O'Malley M.A."/>
            <person name="Stajich J.E."/>
            <person name="Spatafora J.W."/>
            <person name="Visel A."/>
            <person name="Grigoriev I.V."/>
        </authorList>
    </citation>
    <scope>NUCLEOTIDE SEQUENCE [LARGE SCALE GENOMIC DNA]</scope>
    <source>
        <strain evidence="15 16">CBS 931.73</strain>
    </source>
</reference>
<organism evidence="15 16">
    <name type="scientific">Basidiobolus meristosporus CBS 931.73</name>
    <dbReference type="NCBI Taxonomy" id="1314790"/>
    <lineage>
        <taxon>Eukaryota</taxon>
        <taxon>Fungi</taxon>
        <taxon>Fungi incertae sedis</taxon>
        <taxon>Zoopagomycota</taxon>
        <taxon>Entomophthoromycotina</taxon>
        <taxon>Basidiobolomycetes</taxon>
        <taxon>Basidiobolales</taxon>
        <taxon>Basidiobolaceae</taxon>
        <taxon>Basidiobolus</taxon>
    </lineage>
</organism>
<comment type="function">
    <text evidence="9 11">Component of the SRB8-11 complex. The SRB8-11 complex is a regulatory module of the Mediator complex which is itself involved in regulation of basal and activated RNA polymerase II-dependent transcription. The SRB8-11 complex may be involved in the transcriptional repression of a subset of genes regulated by Mediator. It may inhibit the association of the Mediator complex with RNA polymerase II to form the holoenzyme complex.</text>
</comment>
<keyword evidence="8 11" id="KW-0539">Nucleus</keyword>
<dbReference type="AlphaFoldDB" id="A0A1Y1Y541"/>
<feature type="domain" description="Mediator complex subunit Med13 C-terminal" evidence="13">
    <location>
        <begin position="751"/>
        <end position="859"/>
    </location>
</feature>
<dbReference type="InterPro" id="IPR041285">
    <property type="entry name" value="MID_MedPIWI"/>
</dbReference>
<feature type="region of interest" description="Disordered" evidence="12">
    <location>
        <begin position="255"/>
        <end position="304"/>
    </location>
</feature>
<evidence type="ECO:0000313" key="16">
    <source>
        <dbReference type="Proteomes" id="UP000193498"/>
    </source>
</evidence>
<feature type="domain" description="MID" evidence="14">
    <location>
        <begin position="565"/>
        <end position="727"/>
    </location>
</feature>
<evidence type="ECO:0000256" key="9">
    <source>
        <dbReference type="ARBA" id="ARBA00025661"/>
    </source>
</evidence>
<evidence type="ECO:0000256" key="2">
    <source>
        <dbReference type="ARBA" id="ARBA00009354"/>
    </source>
</evidence>
<dbReference type="InParanoid" id="A0A1Y1Y541"/>
<keyword evidence="7 11" id="KW-0804">Transcription</keyword>
<comment type="similarity">
    <text evidence="2 11">Belongs to the Mediator complex subunit 13 family.</text>
</comment>
<keyword evidence="16" id="KW-1185">Reference proteome</keyword>
<evidence type="ECO:0000256" key="10">
    <source>
        <dbReference type="ARBA" id="ARBA00032008"/>
    </source>
</evidence>
<dbReference type="OrthoDB" id="103819at2759"/>
<keyword evidence="5 11" id="KW-0805">Transcription regulation</keyword>
<comment type="subcellular location">
    <subcellularLocation>
        <location evidence="1 11">Nucleus</location>
    </subcellularLocation>
</comment>
<evidence type="ECO:0000256" key="3">
    <source>
        <dbReference type="ARBA" id="ARBA00019618"/>
    </source>
</evidence>
<dbReference type="PANTHER" id="PTHR48249:SF3">
    <property type="entry name" value="MEDIATOR OF RNA POLYMERASE II TRANSCRIPTION SUBUNIT 13"/>
    <property type="match status" value="1"/>
</dbReference>
<feature type="compositionally biased region" description="Low complexity" evidence="12">
    <location>
        <begin position="270"/>
        <end position="282"/>
    </location>
</feature>
<accession>A0A1Y1Y541</accession>
<dbReference type="InterPro" id="IPR051139">
    <property type="entry name" value="Mediator_complx_sub13"/>
</dbReference>
<feature type="compositionally biased region" description="Acidic residues" evidence="12">
    <location>
        <begin position="283"/>
        <end position="300"/>
    </location>
</feature>
<keyword evidence="6 11" id="KW-0010">Activator</keyword>